<name>A0A507E579_9FUNG</name>
<feature type="domain" description="Major facilitator superfamily (MFS) profile" evidence="8">
    <location>
        <begin position="38"/>
        <end position="466"/>
    </location>
</feature>
<feature type="transmembrane region" description="Helical" evidence="7">
    <location>
        <begin position="375"/>
        <end position="399"/>
    </location>
</feature>
<keyword evidence="4 7" id="KW-0812">Transmembrane</keyword>
<feature type="transmembrane region" description="Helical" evidence="7">
    <location>
        <begin position="37"/>
        <end position="58"/>
    </location>
</feature>
<evidence type="ECO:0000256" key="5">
    <source>
        <dbReference type="ARBA" id="ARBA00022989"/>
    </source>
</evidence>
<keyword evidence="6 7" id="KW-0472">Membrane</keyword>
<accession>A0A507E579</accession>
<feature type="transmembrane region" description="Helical" evidence="7">
    <location>
        <begin position="304"/>
        <end position="321"/>
    </location>
</feature>
<feature type="transmembrane region" description="Helical" evidence="7">
    <location>
        <begin position="109"/>
        <end position="131"/>
    </location>
</feature>
<evidence type="ECO:0000256" key="4">
    <source>
        <dbReference type="ARBA" id="ARBA00022692"/>
    </source>
</evidence>
<organism evidence="9 10">
    <name type="scientific">Chytriomyces confervae</name>
    <dbReference type="NCBI Taxonomy" id="246404"/>
    <lineage>
        <taxon>Eukaryota</taxon>
        <taxon>Fungi</taxon>
        <taxon>Fungi incertae sedis</taxon>
        <taxon>Chytridiomycota</taxon>
        <taxon>Chytridiomycota incertae sedis</taxon>
        <taxon>Chytridiomycetes</taxon>
        <taxon>Chytridiales</taxon>
        <taxon>Chytriomycetaceae</taxon>
        <taxon>Chytriomyces</taxon>
    </lineage>
</organism>
<feature type="transmembrane region" description="Helical" evidence="7">
    <location>
        <begin position="333"/>
        <end position="355"/>
    </location>
</feature>
<feature type="transmembrane region" description="Helical" evidence="7">
    <location>
        <begin position="175"/>
        <end position="198"/>
    </location>
</feature>
<dbReference type="InterPro" id="IPR005828">
    <property type="entry name" value="MFS_sugar_transport-like"/>
</dbReference>
<evidence type="ECO:0000256" key="2">
    <source>
        <dbReference type="ARBA" id="ARBA00022448"/>
    </source>
</evidence>
<proteinExistence type="predicted"/>
<dbReference type="OrthoDB" id="10262656at2759"/>
<evidence type="ECO:0000256" key="7">
    <source>
        <dbReference type="SAM" id="Phobius"/>
    </source>
</evidence>
<evidence type="ECO:0000313" key="10">
    <source>
        <dbReference type="Proteomes" id="UP000320333"/>
    </source>
</evidence>
<comment type="subcellular location">
    <subcellularLocation>
        <location evidence="1">Cell membrane</location>
        <topology evidence="1">Multi-pass membrane protein</topology>
    </subcellularLocation>
</comment>
<dbReference type="PANTHER" id="PTHR43045:SF7">
    <property type="entry name" value="MAJOR FACILITATOR SUPERFAMILY TRANSPORTER"/>
    <property type="match status" value="1"/>
</dbReference>
<keyword evidence="3" id="KW-1003">Cell membrane</keyword>
<dbReference type="Pfam" id="PF00083">
    <property type="entry name" value="Sugar_tr"/>
    <property type="match status" value="2"/>
</dbReference>
<feature type="transmembrane region" description="Helical" evidence="7">
    <location>
        <begin position="263"/>
        <end position="284"/>
    </location>
</feature>
<dbReference type="InterPro" id="IPR020846">
    <property type="entry name" value="MFS_dom"/>
</dbReference>
<comment type="caution">
    <text evidence="9">The sequence shown here is derived from an EMBL/GenBank/DDBJ whole genome shotgun (WGS) entry which is preliminary data.</text>
</comment>
<reference evidence="9 10" key="1">
    <citation type="journal article" date="2019" name="Sci. Rep.">
        <title>Comparative genomics of chytrid fungi reveal insights into the obligate biotrophic and pathogenic lifestyle of Synchytrium endobioticum.</title>
        <authorList>
            <person name="van de Vossenberg B.T.L.H."/>
            <person name="Warris S."/>
            <person name="Nguyen H.D.T."/>
            <person name="van Gent-Pelzer M.P.E."/>
            <person name="Joly D.L."/>
            <person name="van de Geest H.C."/>
            <person name="Bonants P.J.M."/>
            <person name="Smith D.S."/>
            <person name="Levesque C.A."/>
            <person name="van der Lee T.A.J."/>
        </authorList>
    </citation>
    <scope>NUCLEOTIDE SEQUENCE [LARGE SCALE GENOMIC DNA]</scope>
    <source>
        <strain evidence="9 10">CBS 675.73</strain>
    </source>
</reference>
<feature type="transmembrane region" description="Helical" evidence="7">
    <location>
        <begin position="137"/>
        <end position="154"/>
    </location>
</feature>
<dbReference type="EMBL" id="QEAP01000737">
    <property type="protein sequence ID" value="TPX58537.1"/>
    <property type="molecule type" value="Genomic_DNA"/>
</dbReference>
<evidence type="ECO:0000313" key="9">
    <source>
        <dbReference type="EMBL" id="TPX58537.1"/>
    </source>
</evidence>
<evidence type="ECO:0000256" key="1">
    <source>
        <dbReference type="ARBA" id="ARBA00004651"/>
    </source>
</evidence>
<gene>
    <name evidence="9" type="ORF">CcCBS67573_g09161</name>
</gene>
<dbReference type="Proteomes" id="UP000320333">
    <property type="component" value="Unassembled WGS sequence"/>
</dbReference>
<feature type="transmembrane region" description="Helical" evidence="7">
    <location>
        <begin position="420"/>
        <end position="438"/>
    </location>
</feature>
<dbReference type="AlphaFoldDB" id="A0A507E579"/>
<dbReference type="STRING" id="246404.A0A507E579"/>
<evidence type="ECO:0000256" key="3">
    <source>
        <dbReference type="ARBA" id="ARBA00022475"/>
    </source>
</evidence>
<dbReference type="GO" id="GO:0005886">
    <property type="term" value="C:plasma membrane"/>
    <property type="evidence" value="ECO:0007669"/>
    <property type="project" value="UniProtKB-SubCell"/>
</dbReference>
<protein>
    <recommendedName>
        <fullName evidence="8">Major facilitator superfamily (MFS) profile domain-containing protein</fullName>
    </recommendedName>
</protein>
<dbReference type="Gene3D" id="1.20.1250.20">
    <property type="entry name" value="MFS general substrate transporter like domains"/>
    <property type="match status" value="2"/>
</dbReference>
<dbReference type="GO" id="GO:0022857">
    <property type="term" value="F:transmembrane transporter activity"/>
    <property type="evidence" value="ECO:0007669"/>
    <property type="project" value="InterPro"/>
</dbReference>
<dbReference type="PANTHER" id="PTHR43045">
    <property type="entry name" value="SHIKIMATE TRANSPORTER"/>
    <property type="match status" value="1"/>
</dbReference>
<feature type="transmembrane region" description="Helical" evidence="7">
    <location>
        <begin position="444"/>
        <end position="462"/>
    </location>
</feature>
<keyword evidence="10" id="KW-1185">Reference proteome</keyword>
<dbReference type="InterPro" id="IPR005829">
    <property type="entry name" value="Sugar_transporter_CS"/>
</dbReference>
<keyword evidence="5 7" id="KW-1133">Transmembrane helix</keyword>
<dbReference type="PROSITE" id="PS00217">
    <property type="entry name" value="SUGAR_TRANSPORT_2"/>
    <property type="match status" value="1"/>
</dbReference>
<evidence type="ECO:0000256" key="6">
    <source>
        <dbReference type="ARBA" id="ARBA00023136"/>
    </source>
</evidence>
<evidence type="ECO:0000259" key="8">
    <source>
        <dbReference type="PROSITE" id="PS50850"/>
    </source>
</evidence>
<keyword evidence="2" id="KW-0813">Transport</keyword>
<dbReference type="InterPro" id="IPR036259">
    <property type="entry name" value="MFS_trans_sf"/>
</dbReference>
<dbReference type="SUPFAM" id="SSF103473">
    <property type="entry name" value="MFS general substrate transporter"/>
    <property type="match status" value="1"/>
</dbReference>
<dbReference type="PROSITE" id="PS50850">
    <property type="entry name" value="MFS"/>
    <property type="match status" value="1"/>
</dbReference>
<sequence length="490" mass="53648">MEQQPPSPQQPQQQPALPVVDEPTAARKDVTTQELRSIVIAACVGTLIEWYDFFVFGSMTSTTSALFYNTGTEVGNTIAWLAAFAVGFIVRPFGAIVFGYIGDKVGRKYTFALTLVMMGVCTFLCGCLPTIKDIGPAAGILLIILRLVQGLAIGGEYGGAASYISEYCPERERGFWTGFLQMTATGGLILSLIVILIFRVSLGEANWSQFGWRFPFLLSVLLVGVSLYIRLKMRESPLFTKAKGEGKMNKNPLVESFLRPYNLYYVCLALFGATMGQGCVWYTAQFYALTFIQTTLKTPLITSYLIVLVACFFAAPLFVVVGSLSDKYGRKRFMLAGIFLGATLFYPMYMGLYHFRPYENNDGKGGFREGYNPAMMSFLTFLMVSFVALAYGPIAAFMVELFPTSIRYTSMSLPYHIGNGIFGGLVPVIATSVAAATGNKLSGLFYPIGVASACFVIGLVFLPETNTRNIENMTDAGGHVENNVEVVEKA</sequence>
<feature type="transmembrane region" description="Helical" evidence="7">
    <location>
        <begin position="78"/>
        <end position="102"/>
    </location>
</feature>
<feature type="transmembrane region" description="Helical" evidence="7">
    <location>
        <begin position="210"/>
        <end position="231"/>
    </location>
</feature>